<dbReference type="Proteomes" id="UP000277204">
    <property type="component" value="Unassembled WGS sequence"/>
</dbReference>
<dbReference type="AlphaFoldDB" id="A0A183MKT3"/>
<evidence type="ECO:0000313" key="1">
    <source>
        <dbReference type="EMBL" id="VDP21614.1"/>
    </source>
</evidence>
<gene>
    <name evidence="1" type="ORF">SMRZ_LOCUS16658</name>
</gene>
<organism evidence="1 2">
    <name type="scientific">Schistosoma margrebowiei</name>
    <dbReference type="NCBI Taxonomy" id="48269"/>
    <lineage>
        <taxon>Eukaryota</taxon>
        <taxon>Metazoa</taxon>
        <taxon>Spiralia</taxon>
        <taxon>Lophotrochozoa</taxon>
        <taxon>Platyhelminthes</taxon>
        <taxon>Trematoda</taxon>
        <taxon>Digenea</taxon>
        <taxon>Strigeidida</taxon>
        <taxon>Schistosomatoidea</taxon>
        <taxon>Schistosomatidae</taxon>
        <taxon>Schistosoma</taxon>
    </lineage>
</organism>
<reference evidence="1 2" key="1">
    <citation type="submission" date="2018-11" db="EMBL/GenBank/DDBJ databases">
        <authorList>
            <consortium name="Pathogen Informatics"/>
        </authorList>
    </citation>
    <scope>NUCLEOTIDE SEQUENCE [LARGE SCALE GENOMIC DNA]</scope>
    <source>
        <strain evidence="1 2">Zambia</strain>
    </source>
</reference>
<evidence type="ECO:0000313" key="2">
    <source>
        <dbReference type="Proteomes" id="UP000277204"/>
    </source>
</evidence>
<dbReference type="EMBL" id="UZAI01017190">
    <property type="protein sequence ID" value="VDP21614.1"/>
    <property type="molecule type" value="Genomic_DNA"/>
</dbReference>
<accession>A0A183MKT3</accession>
<name>A0A183MKT3_9TREM</name>
<proteinExistence type="predicted"/>
<keyword evidence="2" id="KW-1185">Reference proteome</keyword>
<protein>
    <submittedName>
        <fullName evidence="1">Uncharacterized protein</fullName>
    </submittedName>
</protein>
<sequence>MKTSTSEGKHGIQWITQNQLDDLNLALLSQTHEQIQIKTVSVAAVSASVVLNIHARYSTSIGRIPSATAFCVKEQTSFQLKRKLGKDDGNG</sequence>